<evidence type="ECO:0000256" key="1">
    <source>
        <dbReference type="SAM" id="MobiDB-lite"/>
    </source>
</evidence>
<name>A0AAV2BMK2_9ARAC</name>
<accession>A0AAV2BMK2</accession>
<dbReference type="AlphaFoldDB" id="A0AAV2BMK2"/>
<evidence type="ECO:0000313" key="3">
    <source>
        <dbReference type="Proteomes" id="UP001497382"/>
    </source>
</evidence>
<dbReference type="Proteomes" id="UP001497382">
    <property type="component" value="Unassembled WGS sequence"/>
</dbReference>
<reference evidence="2 3" key="1">
    <citation type="submission" date="2024-04" db="EMBL/GenBank/DDBJ databases">
        <authorList>
            <person name="Rising A."/>
            <person name="Reimegard J."/>
            <person name="Sonavane S."/>
            <person name="Akerstrom W."/>
            <person name="Nylinder S."/>
            <person name="Hedman E."/>
            <person name="Kallberg Y."/>
        </authorList>
    </citation>
    <scope>NUCLEOTIDE SEQUENCE [LARGE SCALE GENOMIC DNA]</scope>
</reference>
<sequence>MTMGRYLCTRCNTIVNYGEKHPCFFYPNDDAVYTIPQQEYAEEMSTSKKHAANSNDDRNICETAEQT</sequence>
<gene>
    <name evidence="2" type="ORF">LARSCL_LOCUS20133</name>
</gene>
<evidence type="ECO:0000313" key="2">
    <source>
        <dbReference type="EMBL" id="CAL1297152.1"/>
    </source>
</evidence>
<feature type="region of interest" description="Disordered" evidence="1">
    <location>
        <begin position="44"/>
        <end position="67"/>
    </location>
</feature>
<dbReference type="EMBL" id="CAXIEN010000416">
    <property type="protein sequence ID" value="CAL1297152.1"/>
    <property type="molecule type" value="Genomic_DNA"/>
</dbReference>
<proteinExistence type="predicted"/>
<organism evidence="2 3">
    <name type="scientific">Larinioides sclopetarius</name>
    <dbReference type="NCBI Taxonomy" id="280406"/>
    <lineage>
        <taxon>Eukaryota</taxon>
        <taxon>Metazoa</taxon>
        <taxon>Ecdysozoa</taxon>
        <taxon>Arthropoda</taxon>
        <taxon>Chelicerata</taxon>
        <taxon>Arachnida</taxon>
        <taxon>Araneae</taxon>
        <taxon>Araneomorphae</taxon>
        <taxon>Entelegynae</taxon>
        <taxon>Araneoidea</taxon>
        <taxon>Araneidae</taxon>
        <taxon>Larinioides</taxon>
    </lineage>
</organism>
<protein>
    <submittedName>
        <fullName evidence="2">Uncharacterized protein</fullName>
    </submittedName>
</protein>
<keyword evidence="3" id="KW-1185">Reference proteome</keyword>
<comment type="caution">
    <text evidence="2">The sequence shown here is derived from an EMBL/GenBank/DDBJ whole genome shotgun (WGS) entry which is preliminary data.</text>
</comment>